<sequence>MYSLKRKEMDFRFKIDHVAFLAANKQGKQQLIFEMLMRSLDFWKISSRK</sequence>
<reference evidence="2" key="1">
    <citation type="submission" date="2018-03" db="EMBL/GenBank/DDBJ databases">
        <authorList>
            <person name="Blom J."/>
        </authorList>
    </citation>
    <scope>NUCLEOTIDE SEQUENCE [LARGE SCALE GENOMIC DNA]</scope>
    <source>
        <strain evidence="2">KPC-SM-21</strain>
    </source>
</reference>
<organism evidence="1 2">
    <name type="scientific">Acinetobacter stercoris</name>
    <dbReference type="NCBI Taxonomy" id="2126983"/>
    <lineage>
        <taxon>Bacteria</taxon>
        <taxon>Pseudomonadati</taxon>
        <taxon>Pseudomonadota</taxon>
        <taxon>Gammaproteobacteria</taxon>
        <taxon>Moraxellales</taxon>
        <taxon>Moraxellaceae</taxon>
        <taxon>Acinetobacter</taxon>
    </lineage>
</organism>
<keyword evidence="2" id="KW-1185">Reference proteome</keyword>
<dbReference type="InParanoid" id="A0A2U3N4T7"/>
<evidence type="ECO:0000313" key="1">
    <source>
        <dbReference type="EMBL" id="SPL72654.1"/>
    </source>
</evidence>
<dbReference type="Proteomes" id="UP000245974">
    <property type="component" value="Unassembled WGS sequence"/>
</dbReference>
<protein>
    <submittedName>
        <fullName evidence="1">Uncharacterized protein</fullName>
    </submittedName>
</protein>
<evidence type="ECO:0000313" key="2">
    <source>
        <dbReference type="Proteomes" id="UP000245974"/>
    </source>
</evidence>
<accession>A0A2U3N4T7</accession>
<gene>
    <name evidence="1" type="ORF">KPC_3832</name>
</gene>
<dbReference type="AlphaFoldDB" id="A0A2U3N4T7"/>
<dbReference type="EMBL" id="OOGT01000420">
    <property type="protein sequence ID" value="SPL72654.1"/>
    <property type="molecule type" value="Genomic_DNA"/>
</dbReference>
<name>A0A2U3N4T7_9GAMM</name>
<proteinExistence type="predicted"/>